<evidence type="ECO:0000313" key="2">
    <source>
        <dbReference type="Proteomes" id="UP001500827"/>
    </source>
</evidence>
<keyword evidence="2" id="KW-1185">Reference proteome</keyword>
<reference evidence="2" key="1">
    <citation type="journal article" date="2019" name="Int. J. Syst. Evol. Microbiol.">
        <title>The Global Catalogue of Microorganisms (GCM) 10K type strain sequencing project: providing services to taxonomists for standard genome sequencing and annotation.</title>
        <authorList>
            <consortium name="The Broad Institute Genomics Platform"/>
            <consortium name="The Broad Institute Genome Sequencing Center for Infectious Disease"/>
            <person name="Wu L."/>
            <person name="Ma J."/>
        </authorList>
    </citation>
    <scope>NUCLEOTIDE SEQUENCE [LARGE SCALE GENOMIC DNA]</scope>
    <source>
        <strain evidence="2">JCM 17543</strain>
    </source>
</reference>
<comment type="caution">
    <text evidence="1">The sequence shown here is derived from an EMBL/GenBank/DDBJ whole genome shotgun (WGS) entry which is preliminary data.</text>
</comment>
<protein>
    <submittedName>
        <fullName evidence="1">Uncharacterized protein</fullName>
    </submittedName>
</protein>
<accession>A0ABP7KV07</accession>
<name>A0ABP7KV07_9SPHN</name>
<organism evidence="1 2">
    <name type="scientific">Sphingomonas limnosediminicola</name>
    <dbReference type="NCBI Taxonomy" id="940133"/>
    <lineage>
        <taxon>Bacteria</taxon>
        <taxon>Pseudomonadati</taxon>
        <taxon>Pseudomonadota</taxon>
        <taxon>Alphaproteobacteria</taxon>
        <taxon>Sphingomonadales</taxon>
        <taxon>Sphingomonadaceae</taxon>
        <taxon>Sphingomonas</taxon>
    </lineage>
</organism>
<proteinExistence type="predicted"/>
<sequence length="354" mass="39423">MKRRWKVLLGAGGVLLALALVPIVTIETRCRAPIEGLQTQGYKPQSQDAAWRRDEARTWLTYPEWYIVYSAESFGQFLKARPPSGYHYARDIRGFWSSYCAMNQAAAGRAGADARIMLYTIGLSYSAELLVKAAYENTIGRVSEAIGGYRSDDDAYATRVQQRYATFMHETPWYEFPFGQAFSDLWGTREPHATFRHWERRLALSGEYGVKAGYAKAIGAASGASLGRDEHTLRMIVRGNPQTVDSRFKFIGPAGKGLLTVEAPRYAQFTDLLTKLSASRVELVEISGNDDIFVTLLLPPKAAVPGPGTHLITTELDDPAGWRRVGVSTKVADVLDIIRRTQAEGGRLEHVYDY</sequence>
<gene>
    <name evidence="1" type="ORF">GCM10022276_01880</name>
</gene>
<dbReference type="RefSeq" id="WP_344697818.1">
    <property type="nucleotide sequence ID" value="NZ_BAABBM010000001.1"/>
</dbReference>
<evidence type="ECO:0000313" key="1">
    <source>
        <dbReference type="EMBL" id="GAA3886472.1"/>
    </source>
</evidence>
<dbReference type="Proteomes" id="UP001500827">
    <property type="component" value="Unassembled WGS sequence"/>
</dbReference>
<dbReference type="EMBL" id="BAABBM010000001">
    <property type="protein sequence ID" value="GAA3886472.1"/>
    <property type="molecule type" value="Genomic_DNA"/>
</dbReference>